<dbReference type="SUPFAM" id="SSF53474">
    <property type="entry name" value="alpha/beta-Hydrolases"/>
    <property type="match status" value="1"/>
</dbReference>
<protein>
    <submittedName>
        <fullName evidence="2">Alpha/beta hydrolase</fullName>
    </submittedName>
</protein>
<sequence length="288" mass="32924">MIITQSLTMDQEFLCDEYPPLFIRRISPERWHTQLIFLHASMVHSEYYLPIALKWAQEGIRVILPDLRGHGRSCGPRGHVQNFRQHLSDIQRIYAAVQSQYSAPTFLGGESYGALMAYLACIPLRTNLKGGILIAPSFGLYFNPPKWLQYFMRHALHPVWPRLRPILPLPVEGVAHNQNITRLIAQDRNANRHYTLGFLINLWKAQEQVFKESLPAVPLLALLSEQDGITRNDRTEDALRDHPDVVVRYHSASGHSLVADQPDFVFHESLMWMAKRTGALSDPPVMTS</sequence>
<accession>A0A2T2WPR4</accession>
<dbReference type="Pfam" id="PF12146">
    <property type="entry name" value="Hydrolase_4"/>
    <property type="match status" value="1"/>
</dbReference>
<dbReference type="Proteomes" id="UP000242699">
    <property type="component" value="Unassembled WGS sequence"/>
</dbReference>
<proteinExistence type="predicted"/>
<dbReference type="PANTHER" id="PTHR11614">
    <property type="entry name" value="PHOSPHOLIPASE-RELATED"/>
    <property type="match status" value="1"/>
</dbReference>
<organism evidence="2 3">
    <name type="scientific">Sulfobacillus benefaciens</name>
    <dbReference type="NCBI Taxonomy" id="453960"/>
    <lineage>
        <taxon>Bacteria</taxon>
        <taxon>Bacillati</taxon>
        <taxon>Bacillota</taxon>
        <taxon>Clostridia</taxon>
        <taxon>Eubacteriales</taxon>
        <taxon>Clostridiales Family XVII. Incertae Sedis</taxon>
        <taxon>Sulfobacillus</taxon>
    </lineage>
</organism>
<gene>
    <name evidence="2" type="ORF">C7B43_19530</name>
</gene>
<evidence type="ECO:0000259" key="1">
    <source>
        <dbReference type="Pfam" id="PF12146"/>
    </source>
</evidence>
<dbReference type="InterPro" id="IPR029058">
    <property type="entry name" value="AB_hydrolase_fold"/>
</dbReference>
<dbReference type="Gene3D" id="3.40.50.1820">
    <property type="entry name" value="alpha/beta hydrolase"/>
    <property type="match status" value="1"/>
</dbReference>
<name>A0A2T2WPR4_9FIRM</name>
<dbReference type="EMBL" id="PXYT01000085">
    <property type="protein sequence ID" value="PSR24230.1"/>
    <property type="molecule type" value="Genomic_DNA"/>
</dbReference>
<dbReference type="InterPro" id="IPR022742">
    <property type="entry name" value="Hydrolase_4"/>
</dbReference>
<dbReference type="AlphaFoldDB" id="A0A2T2WPR4"/>
<dbReference type="GO" id="GO:0016787">
    <property type="term" value="F:hydrolase activity"/>
    <property type="evidence" value="ECO:0007669"/>
    <property type="project" value="UniProtKB-KW"/>
</dbReference>
<evidence type="ECO:0000313" key="2">
    <source>
        <dbReference type="EMBL" id="PSR24230.1"/>
    </source>
</evidence>
<comment type="caution">
    <text evidence="2">The sequence shown here is derived from an EMBL/GenBank/DDBJ whole genome shotgun (WGS) entry which is preliminary data.</text>
</comment>
<keyword evidence="2" id="KW-0378">Hydrolase</keyword>
<evidence type="ECO:0000313" key="3">
    <source>
        <dbReference type="Proteomes" id="UP000242699"/>
    </source>
</evidence>
<feature type="domain" description="Serine aminopeptidase S33" evidence="1">
    <location>
        <begin position="34"/>
        <end position="260"/>
    </location>
</feature>
<reference evidence="2 3" key="1">
    <citation type="journal article" date="2014" name="BMC Genomics">
        <title>Comparison of environmental and isolate Sulfobacillus genomes reveals diverse carbon, sulfur, nitrogen, and hydrogen metabolisms.</title>
        <authorList>
            <person name="Justice N.B."/>
            <person name="Norman A."/>
            <person name="Brown C.T."/>
            <person name="Singh A."/>
            <person name="Thomas B.C."/>
            <person name="Banfield J.F."/>
        </authorList>
    </citation>
    <scope>NUCLEOTIDE SEQUENCE [LARGE SCALE GENOMIC DNA]</scope>
    <source>
        <strain evidence="2">AMDSBA1</strain>
    </source>
</reference>
<dbReference type="InterPro" id="IPR051044">
    <property type="entry name" value="MAG_DAG_Lipase"/>
</dbReference>